<evidence type="ECO:0000259" key="4">
    <source>
        <dbReference type="Pfam" id="PF13472"/>
    </source>
</evidence>
<dbReference type="Pfam" id="PF13472">
    <property type="entry name" value="Lipase_GDSL_2"/>
    <property type="match status" value="1"/>
</dbReference>
<dbReference type="PANTHER" id="PTHR48081:SF30">
    <property type="entry name" value="ACETYL-HYDROLASE LIPR-RELATED"/>
    <property type="match status" value="1"/>
</dbReference>
<proteinExistence type="inferred from homology"/>
<evidence type="ECO:0000313" key="6">
    <source>
        <dbReference type="EMBL" id="QDS94637.1"/>
    </source>
</evidence>
<organism evidence="6 7">
    <name type="scientific">Roseimaritima multifibrata</name>
    <dbReference type="NCBI Taxonomy" id="1930274"/>
    <lineage>
        <taxon>Bacteria</taxon>
        <taxon>Pseudomonadati</taxon>
        <taxon>Planctomycetota</taxon>
        <taxon>Planctomycetia</taxon>
        <taxon>Pirellulales</taxon>
        <taxon>Pirellulaceae</taxon>
        <taxon>Roseimaritima</taxon>
    </lineage>
</organism>
<dbReference type="InterPro" id="IPR013830">
    <property type="entry name" value="SGNH_hydro"/>
</dbReference>
<reference evidence="6 7" key="1">
    <citation type="submission" date="2019-02" db="EMBL/GenBank/DDBJ databases">
        <title>Deep-cultivation of Planctomycetes and their phenomic and genomic characterization uncovers novel biology.</title>
        <authorList>
            <person name="Wiegand S."/>
            <person name="Jogler M."/>
            <person name="Boedeker C."/>
            <person name="Pinto D."/>
            <person name="Vollmers J."/>
            <person name="Rivas-Marin E."/>
            <person name="Kohn T."/>
            <person name="Peeters S.H."/>
            <person name="Heuer A."/>
            <person name="Rast P."/>
            <person name="Oberbeckmann S."/>
            <person name="Bunk B."/>
            <person name="Jeske O."/>
            <person name="Meyerdierks A."/>
            <person name="Storesund J.E."/>
            <person name="Kallscheuer N."/>
            <person name="Luecker S."/>
            <person name="Lage O.M."/>
            <person name="Pohl T."/>
            <person name="Merkel B.J."/>
            <person name="Hornburger P."/>
            <person name="Mueller R.-W."/>
            <person name="Bruemmer F."/>
            <person name="Labrenz M."/>
            <person name="Spormann A.M."/>
            <person name="Op den Camp H."/>
            <person name="Overmann J."/>
            <person name="Amann R."/>
            <person name="Jetten M.S.M."/>
            <person name="Mascher T."/>
            <person name="Medema M.H."/>
            <person name="Devos D.P."/>
            <person name="Kaster A.-K."/>
            <person name="Ovreas L."/>
            <person name="Rohde M."/>
            <person name="Galperin M.Y."/>
            <person name="Jogler C."/>
        </authorList>
    </citation>
    <scope>NUCLEOTIDE SEQUENCE [LARGE SCALE GENOMIC DNA]</scope>
    <source>
        <strain evidence="6 7">FF011L</strain>
    </source>
</reference>
<evidence type="ECO:0000256" key="3">
    <source>
        <dbReference type="SAM" id="SignalP"/>
    </source>
</evidence>
<dbReference type="InterPro" id="IPR036514">
    <property type="entry name" value="SGNH_hydro_sf"/>
</dbReference>
<dbReference type="SUPFAM" id="SSF53474">
    <property type="entry name" value="alpha/beta-Hydrolases"/>
    <property type="match status" value="1"/>
</dbReference>
<feature type="signal peptide" evidence="3">
    <location>
        <begin position="1"/>
        <end position="19"/>
    </location>
</feature>
<dbReference type="GO" id="GO:0106435">
    <property type="term" value="F:carboxylesterase activity"/>
    <property type="evidence" value="ECO:0007669"/>
    <property type="project" value="UniProtKB-EC"/>
</dbReference>
<gene>
    <name evidence="6" type="primary">nlhH_2</name>
    <name evidence="6" type="ORF">FF011L_34170</name>
</gene>
<evidence type="ECO:0000313" key="7">
    <source>
        <dbReference type="Proteomes" id="UP000320672"/>
    </source>
</evidence>
<dbReference type="Pfam" id="PF20434">
    <property type="entry name" value="BD-FAE"/>
    <property type="match status" value="1"/>
</dbReference>
<dbReference type="KEGG" id="rml:FF011L_34170"/>
<sequence length="683" mass="74636" precursor="true">MNRIVVLLTMCLLSSPAFGQSVGYPPSFDDARAETYKTIDDVEMKVWIFDPPDHQASDSRPAIVFFFGGGWTTGNPAQFERHCRYLASQGMVAMTADYRVRSRHGTLADKSLEDAESAIRWVRDNAKRLGIDPNRVAAGGGSAGGHLAACLGVVAPLSQPATEPASKQTSSVPNALALFNPALLLAPFEEIRLGQNEDGVDKFADIATRTGVPPERISPIHHIRSGLPPTVIFHGEADTTVPFETAKRYTELATQAGNRCELASYPHATHGFFNYGRGGEPGEFYPLTVSRMHTFLQSLGYLQNPPAIALPKSSNVHYRSHFDFSRHAFENNKKGTVAFIGGSITEMDGYRVMVQADLQARFPETEFTFINAGISSTCSTTGAFRLAEDVLAAKPDLLFIEFAVNDDQDAAHAERECIRGMEGILRHARTALPQLDMVVTHFVNPPMLQKLQNGETPTSSGAHERVAAHYGVASIDLAREVAERITAGSLTWEAYGGTHPKDPGNRLAADMIKDLFDATWSSPIADHPRSKSHRSARQIDKNSYAKGKMLPPAAAKLDNGWVVHQPDWASLPGSKRARFSDMQLLCSTEVGSQCTLEFNGTGIGLFVLAGPDAGAVEYSIDRGEPRTLDLYHHYSKGLHYPRTVMLNADLEPGKHQIEIRVAKTKNESSQGNAIRILKFAVNQ</sequence>
<dbReference type="InterPro" id="IPR050300">
    <property type="entry name" value="GDXG_lipolytic_enzyme"/>
</dbReference>
<feature type="domain" description="SGNH hydrolase-type esterase" evidence="4">
    <location>
        <begin position="339"/>
        <end position="507"/>
    </location>
</feature>
<dbReference type="RefSeq" id="WP_218932668.1">
    <property type="nucleotide sequence ID" value="NZ_CP036262.1"/>
</dbReference>
<dbReference type="EMBL" id="CP036262">
    <property type="protein sequence ID" value="QDS94637.1"/>
    <property type="molecule type" value="Genomic_DNA"/>
</dbReference>
<accession>A0A517MIL6</accession>
<dbReference type="Gene3D" id="2.60.120.260">
    <property type="entry name" value="Galactose-binding domain-like"/>
    <property type="match status" value="1"/>
</dbReference>
<keyword evidence="2 6" id="KW-0378">Hydrolase</keyword>
<dbReference type="AlphaFoldDB" id="A0A517MIL6"/>
<keyword evidence="3" id="KW-0732">Signal</keyword>
<dbReference type="PANTHER" id="PTHR48081">
    <property type="entry name" value="AB HYDROLASE SUPERFAMILY PROTEIN C4A8.06C"/>
    <property type="match status" value="1"/>
</dbReference>
<dbReference type="InterPro" id="IPR029058">
    <property type="entry name" value="AB_hydrolase_fold"/>
</dbReference>
<comment type="similarity">
    <text evidence="1">Belongs to the 'GDXG' lipolytic enzyme family.</text>
</comment>
<name>A0A517MIL6_9BACT</name>
<feature type="domain" description="BD-FAE-like" evidence="5">
    <location>
        <begin position="55"/>
        <end position="248"/>
    </location>
</feature>
<feature type="chain" id="PRO_5021960860" evidence="3">
    <location>
        <begin position="20"/>
        <end position="683"/>
    </location>
</feature>
<protein>
    <submittedName>
        <fullName evidence="6">Carboxylesterase NlhH</fullName>
        <ecNumber evidence="6">3.1.1.1</ecNumber>
    </submittedName>
</protein>
<dbReference type="Gene3D" id="3.40.50.1820">
    <property type="entry name" value="alpha/beta hydrolase"/>
    <property type="match status" value="1"/>
</dbReference>
<dbReference type="SUPFAM" id="SSF52266">
    <property type="entry name" value="SGNH hydrolase"/>
    <property type="match status" value="1"/>
</dbReference>
<dbReference type="EC" id="3.1.1.1" evidence="6"/>
<evidence type="ECO:0000256" key="2">
    <source>
        <dbReference type="ARBA" id="ARBA00022801"/>
    </source>
</evidence>
<dbReference type="Gene3D" id="3.40.50.1110">
    <property type="entry name" value="SGNH hydrolase"/>
    <property type="match status" value="1"/>
</dbReference>
<dbReference type="Proteomes" id="UP000320672">
    <property type="component" value="Chromosome"/>
</dbReference>
<dbReference type="GO" id="GO:0004806">
    <property type="term" value="F:triacylglycerol lipase activity"/>
    <property type="evidence" value="ECO:0007669"/>
    <property type="project" value="TreeGrafter"/>
</dbReference>
<evidence type="ECO:0000259" key="5">
    <source>
        <dbReference type="Pfam" id="PF20434"/>
    </source>
</evidence>
<dbReference type="InterPro" id="IPR049492">
    <property type="entry name" value="BD-FAE-like_dom"/>
</dbReference>
<evidence type="ECO:0000256" key="1">
    <source>
        <dbReference type="ARBA" id="ARBA00010515"/>
    </source>
</evidence>
<keyword evidence="7" id="KW-1185">Reference proteome</keyword>